<reference evidence="2 3" key="1">
    <citation type="journal article" date="2019" name="Int. J. Syst. Evol. Microbiol.">
        <title>The Global Catalogue of Microorganisms (GCM) 10K type strain sequencing project: providing services to taxonomists for standard genome sequencing and annotation.</title>
        <authorList>
            <consortium name="The Broad Institute Genomics Platform"/>
            <consortium name="The Broad Institute Genome Sequencing Center for Infectious Disease"/>
            <person name="Wu L."/>
            <person name="Ma J."/>
        </authorList>
    </citation>
    <scope>NUCLEOTIDE SEQUENCE [LARGE SCALE GENOMIC DNA]</scope>
    <source>
        <strain evidence="2 3">JCM 14283</strain>
    </source>
</reference>
<keyword evidence="3" id="KW-1185">Reference proteome</keyword>
<dbReference type="EMBL" id="BAAANB010000006">
    <property type="protein sequence ID" value="GAA2027179.1"/>
    <property type="molecule type" value="Genomic_DNA"/>
</dbReference>
<proteinExistence type="predicted"/>
<evidence type="ECO:0000256" key="1">
    <source>
        <dbReference type="SAM" id="MobiDB-lite"/>
    </source>
</evidence>
<protein>
    <submittedName>
        <fullName evidence="2">Uncharacterized protein</fullName>
    </submittedName>
</protein>
<comment type="caution">
    <text evidence="2">The sequence shown here is derived from an EMBL/GenBank/DDBJ whole genome shotgun (WGS) entry which is preliminary data.</text>
</comment>
<evidence type="ECO:0000313" key="3">
    <source>
        <dbReference type="Proteomes" id="UP001501285"/>
    </source>
</evidence>
<accession>A0ABN2U191</accession>
<dbReference type="Proteomes" id="UP001501285">
    <property type="component" value="Unassembled WGS sequence"/>
</dbReference>
<feature type="region of interest" description="Disordered" evidence="1">
    <location>
        <begin position="12"/>
        <end position="43"/>
    </location>
</feature>
<organism evidence="2 3">
    <name type="scientific">Terrabacter terrae</name>
    <dbReference type="NCBI Taxonomy" id="318434"/>
    <lineage>
        <taxon>Bacteria</taxon>
        <taxon>Bacillati</taxon>
        <taxon>Actinomycetota</taxon>
        <taxon>Actinomycetes</taxon>
        <taxon>Micrococcales</taxon>
        <taxon>Intrasporangiaceae</taxon>
        <taxon>Terrabacter</taxon>
    </lineage>
</organism>
<sequence length="65" mass="7048">MVYPFTYLAHQGTRGGAESCHHHESTPRRTAGAGKPPPDVLTDVLGVKPVLTHRPGHNLRPEPDS</sequence>
<evidence type="ECO:0000313" key="2">
    <source>
        <dbReference type="EMBL" id="GAA2027179.1"/>
    </source>
</evidence>
<gene>
    <name evidence="2" type="ORF">GCM10009740_16090</name>
</gene>
<name>A0ABN2U191_9MICO</name>